<keyword evidence="6 8" id="KW-0472">Membrane</keyword>
<feature type="transmembrane region" description="Helical" evidence="8">
    <location>
        <begin position="349"/>
        <end position="376"/>
    </location>
</feature>
<dbReference type="EMBL" id="KE148151">
    <property type="protein sequence ID" value="EPE07186.1"/>
    <property type="molecule type" value="Genomic_DNA"/>
</dbReference>
<dbReference type="Gene3D" id="1.10.3430.10">
    <property type="entry name" value="Ammonium transporter AmtB like domains"/>
    <property type="match status" value="1"/>
</dbReference>
<dbReference type="InterPro" id="IPR002229">
    <property type="entry name" value="RhesusRHD"/>
</dbReference>
<dbReference type="InterPro" id="IPR029020">
    <property type="entry name" value="Ammonium/urea_transptr"/>
</dbReference>
<dbReference type="SUPFAM" id="SSF111352">
    <property type="entry name" value="Ammonium transporter"/>
    <property type="match status" value="1"/>
</dbReference>
<evidence type="ECO:0000256" key="2">
    <source>
        <dbReference type="ARBA" id="ARBA00005887"/>
    </source>
</evidence>
<feature type="transmembrane region" description="Helical" evidence="8">
    <location>
        <begin position="77"/>
        <end position="95"/>
    </location>
</feature>
<evidence type="ECO:0000256" key="3">
    <source>
        <dbReference type="ARBA" id="ARBA00022448"/>
    </source>
</evidence>
<sequence length="550" mass="58559">MAVIDGVDLDDLPYIVKYPYNGTGMAGGDALAENLNIWYETGDIAWMITATALVLLMIPGVGFFYSGLARRKSALSLIWLSVMATAVTTFQWFFWGYSLTFSHTAGSFMGDLANFGFKDVLARPSVGSARIPDLLFAVYQGMFSAITVALATGAVAERGRMLPCVIFMFIWATVIYDPIACWTWNPHGWTSKLGGLDFAGGTPVHIASGTAALAYSMMLGKRRGHGTHELNYRPHNVTHIVIGTVFLWVGWFGFNAGSALSANLRAVMAAVVTNLAACVGGITWCVLDYRLERKWSTVGFCSGVVAGLVAITPGSGYVPVWAAVPYGVLGAAFANYATKLKFLLRIDDALDIFAVHAIGGLVGNICTAFFAADYIAHLDGVQVIQGGWLNHHWAQLGIQLADSFSGGCYSFVGTTLILFIMNMIPGLRLRASEEAEILGIDDSEIGEFAYDYVELTREVLNEADGNDNGSMYSADGGPVHSPGGGPGGIHGVHATSSGMHGIGMAMAFGAHEKLGSHMSASNGSNGVGSNGNNIPLRDVRMFSQNGPHTQ</sequence>
<dbReference type="AlphaFoldDB" id="S3C5R9"/>
<organism evidence="11 12">
    <name type="scientific">Ophiostoma piceae (strain UAMH 11346)</name>
    <name type="common">Sap stain fungus</name>
    <dbReference type="NCBI Taxonomy" id="1262450"/>
    <lineage>
        <taxon>Eukaryota</taxon>
        <taxon>Fungi</taxon>
        <taxon>Dikarya</taxon>
        <taxon>Ascomycota</taxon>
        <taxon>Pezizomycotina</taxon>
        <taxon>Sordariomycetes</taxon>
        <taxon>Sordariomycetidae</taxon>
        <taxon>Ophiostomatales</taxon>
        <taxon>Ophiostomataceae</taxon>
        <taxon>Ophiostoma</taxon>
    </lineage>
</organism>
<dbReference type="Proteomes" id="UP000016923">
    <property type="component" value="Unassembled WGS sequence"/>
</dbReference>
<dbReference type="OrthoDB" id="534912at2759"/>
<dbReference type="GO" id="GO:0008519">
    <property type="term" value="F:ammonium channel activity"/>
    <property type="evidence" value="ECO:0007669"/>
    <property type="project" value="InterPro"/>
</dbReference>
<feature type="transmembrane region" description="Helical" evidence="8">
    <location>
        <begin position="236"/>
        <end position="254"/>
    </location>
</feature>
<keyword evidence="7 8" id="KW-0924">Ammonia transport</keyword>
<dbReference type="VEuPathDB" id="FungiDB:F503_07837"/>
<dbReference type="NCBIfam" id="TIGR00836">
    <property type="entry name" value="amt"/>
    <property type="match status" value="1"/>
</dbReference>
<evidence type="ECO:0000256" key="8">
    <source>
        <dbReference type="RuleBase" id="RU362002"/>
    </source>
</evidence>
<accession>S3C5R9</accession>
<keyword evidence="5 8" id="KW-1133">Transmembrane helix</keyword>
<evidence type="ECO:0000256" key="6">
    <source>
        <dbReference type="ARBA" id="ARBA00023136"/>
    </source>
</evidence>
<dbReference type="Pfam" id="PF00909">
    <property type="entry name" value="Ammonium_transp"/>
    <property type="match status" value="1"/>
</dbReference>
<feature type="region of interest" description="Disordered" evidence="9">
    <location>
        <begin position="464"/>
        <end position="489"/>
    </location>
</feature>
<dbReference type="InterPro" id="IPR024041">
    <property type="entry name" value="NH4_transpt_AmtB-like_dom"/>
</dbReference>
<feature type="transmembrane region" description="Helical" evidence="8">
    <location>
        <begin position="396"/>
        <end position="420"/>
    </location>
</feature>
<dbReference type="HOGENOM" id="CLU_000445_33_0_1"/>
<evidence type="ECO:0000256" key="9">
    <source>
        <dbReference type="SAM" id="MobiDB-lite"/>
    </source>
</evidence>
<feature type="transmembrane region" description="Helical" evidence="8">
    <location>
        <begin position="294"/>
        <end position="312"/>
    </location>
</feature>
<dbReference type="OMA" id="NVMMKNM"/>
<evidence type="ECO:0000256" key="4">
    <source>
        <dbReference type="ARBA" id="ARBA00022692"/>
    </source>
</evidence>
<dbReference type="STRING" id="1262450.S3C5R9"/>
<feature type="transmembrane region" description="Helical" evidence="8">
    <location>
        <begin position="266"/>
        <end position="287"/>
    </location>
</feature>
<feature type="domain" description="Ammonium transporter AmtB-like" evidence="10">
    <location>
        <begin position="45"/>
        <end position="450"/>
    </location>
</feature>
<feature type="transmembrane region" description="Helical" evidence="8">
    <location>
        <begin position="162"/>
        <end position="185"/>
    </location>
</feature>
<evidence type="ECO:0000313" key="12">
    <source>
        <dbReference type="Proteomes" id="UP000016923"/>
    </source>
</evidence>
<dbReference type="GO" id="GO:0005886">
    <property type="term" value="C:plasma membrane"/>
    <property type="evidence" value="ECO:0007669"/>
    <property type="project" value="UniProtKB-SubCell"/>
</dbReference>
<feature type="transmembrane region" description="Helical" evidence="8">
    <location>
        <begin position="318"/>
        <end position="337"/>
    </location>
</feature>
<dbReference type="eggNOG" id="KOG0682">
    <property type="taxonomic scope" value="Eukaryota"/>
</dbReference>
<feature type="transmembrane region" description="Helical" evidence="8">
    <location>
        <begin position="44"/>
        <end position="65"/>
    </location>
</feature>
<dbReference type="PANTHER" id="PTHR43029">
    <property type="entry name" value="AMMONIUM TRANSPORTER MEP2"/>
    <property type="match status" value="1"/>
</dbReference>
<evidence type="ECO:0000256" key="5">
    <source>
        <dbReference type="ARBA" id="ARBA00022989"/>
    </source>
</evidence>
<keyword evidence="4 8" id="KW-0812">Transmembrane</keyword>
<evidence type="ECO:0000259" key="10">
    <source>
        <dbReference type="Pfam" id="PF00909"/>
    </source>
</evidence>
<feature type="region of interest" description="Disordered" evidence="9">
    <location>
        <begin position="517"/>
        <end position="550"/>
    </location>
</feature>
<protein>
    <recommendedName>
        <fullName evidence="8">Ammonium transporter</fullName>
    </recommendedName>
</protein>
<proteinExistence type="inferred from homology"/>
<gene>
    <name evidence="11" type="ORF">F503_07837</name>
</gene>
<dbReference type="InterPro" id="IPR018047">
    <property type="entry name" value="Ammonium_transpt_CS"/>
</dbReference>
<dbReference type="FunFam" id="1.10.3430.10:FF:000003">
    <property type="entry name" value="Ammonium transporter"/>
    <property type="match status" value="1"/>
</dbReference>
<feature type="transmembrane region" description="Helical" evidence="8">
    <location>
        <begin position="134"/>
        <end position="155"/>
    </location>
</feature>
<evidence type="ECO:0000313" key="11">
    <source>
        <dbReference type="EMBL" id="EPE07186.1"/>
    </source>
</evidence>
<dbReference type="PANTHER" id="PTHR43029:SF10">
    <property type="entry name" value="AMMONIUM TRANSPORTER MEP2"/>
    <property type="match status" value="1"/>
</dbReference>
<comment type="similarity">
    <text evidence="2 8">Belongs to the ammonia transporter channel (TC 1.A.11.2) family.</text>
</comment>
<dbReference type="InterPro" id="IPR001905">
    <property type="entry name" value="Ammonium_transpt"/>
</dbReference>
<dbReference type="PRINTS" id="PR00342">
    <property type="entry name" value="RHESUSRHD"/>
</dbReference>
<dbReference type="PROSITE" id="PS01219">
    <property type="entry name" value="AMMONIUM_TRANSP"/>
    <property type="match status" value="1"/>
</dbReference>
<evidence type="ECO:0000256" key="1">
    <source>
        <dbReference type="ARBA" id="ARBA00004141"/>
    </source>
</evidence>
<feature type="transmembrane region" description="Helical" evidence="8">
    <location>
        <begin position="197"/>
        <end position="215"/>
    </location>
</feature>
<keyword evidence="3 8" id="KW-0813">Transport</keyword>
<comment type="subcellular location">
    <subcellularLocation>
        <location evidence="8">Cell membrane</location>
        <topology evidence="8">Multi-pass membrane protein</topology>
    </subcellularLocation>
    <subcellularLocation>
        <location evidence="1">Membrane</location>
        <topology evidence="1">Multi-pass membrane protein</topology>
    </subcellularLocation>
</comment>
<name>S3C5R9_OPHP1</name>
<evidence type="ECO:0000256" key="7">
    <source>
        <dbReference type="ARBA" id="ARBA00023177"/>
    </source>
</evidence>
<reference evidence="11 12" key="1">
    <citation type="journal article" date="2013" name="BMC Genomics">
        <title>The genome and transcriptome of the pine saprophyte Ophiostoma piceae, and a comparison with the bark beetle-associated pine pathogen Grosmannia clavigera.</title>
        <authorList>
            <person name="Haridas S."/>
            <person name="Wang Y."/>
            <person name="Lim L."/>
            <person name="Massoumi Alamouti S."/>
            <person name="Jackman S."/>
            <person name="Docking R."/>
            <person name="Robertson G."/>
            <person name="Birol I."/>
            <person name="Bohlmann J."/>
            <person name="Breuil C."/>
        </authorList>
    </citation>
    <scope>NUCLEOTIDE SEQUENCE [LARGE SCALE GENOMIC DNA]</scope>
    <source>
        <strain evidence="11 12">UAMH 11346</strain>
    </source>
</reference>
<keyword evidence="12" id="KW-1185">Reference proteome</keyword>